<evidence type="ECO:0000256" key="4">
    <source>
        <dbReference type="ARBA" id="ARBA00023163"/>
    </source>
</evidence>
<accession>A0AAN1LCH9</accession>
<evidence type="ECO:0000256" key="2">
    <source>
        <dbReference type="ARBA" id="ARBA00023015"/>
    </source>
</evidence>
<dbReference type="InterPro" id="IPR036390">
    <property type="entry name" value="WH_DNA-bd_sf"/>
</dbReference>
<dbReference type="Gene3D" id="1.10.10.10">
    <property type="entry name" value="Winged helix-like DNA-binding domain superfamily/Winged helix DNA-binding domain"/>
    <property type="match status" value="1"/>
</dbReference>
<dbReference type="PANTHER" id="PTHR30537:SF5">
    <property type="entry name" value="HTH-TYPE TRANSCRIPTIONAL ACTIVATOR TTDR-RELATED"/>
    <property type="match status" value="1"/>
</dbReference>
<sequence length="300" mass="32675">MARSSFSDIRVFVEVARRGGFRAAAEHLQQAPASVSESVQRFEDRLGVRLFERSSRSVVLTPVGEQFYVKSLPAIVDLEGALDDIHAQKDEVAGILRLSAPYSAGPFFLDDLVARFAAAFPKVDVEVIYDDQKVDLLTSGVDAAIRSSTLLGPNTHAVSVGPELEMTIVASDAYLAQKGTPDHPRDILEHDAICYAFGSGGNLAAWGFNGPEGMYTIQPKPRMVANDMRSLLAYAKQGLGLAYLYREIAVPHLEAGSLTQVLNGQVGLLPRYSLNYRSKRNMTRRLRAFVDMAKASGKAA</sequence>
<protein>
    <submittedName>
        <fullName evidence="6">HTH-type transcriptional regulator, lysR family</fullName>
    </submittedName>
</protein>
<dbReference type="InterPro" id="IPR058163">
    <property type="entry name" value="LysR-type_TF_proteobact-type"/>
</dbReference>
<dbReference type="Proteomes" id="UP000218606">
    <property type="component" value="Plasmid pP13_b"/>
</dbReference>
<dbReference type="PROSITE" id="PS50931">
    <property type="entry name" value="HTH_LYSR"/>
    <property type="match status" value="1"/>
</dbReference>
<dbReference type="FunFam" id="1.10.10.10:FF:000001">
    <property type="entry name" value="LysR family transcriptional regulator"/>
    <property type="match status" value="1"/>
</dbReference>
<keyword evidence="2" id="KW-0805">Transcription regulation</keyword>
<evidence type="ECO:0000313" key="7">
    <source>
        <dbReference type="Proteomes" id="UP000218606"/>
    </source>
</evidence>
<dbReference type="InterPro" id="IPR036388">
    <property type="entry name" value="WH-like_DNA-bd_sf"/>
</dbReference>
<dbReference type="Gene3D" id="3.40.190.290">
    <property type="match status" value="1"/>
</dbReference>
<evidence type="ECO:0000259" key="5">
    <source>
        <dbReference type="PROSITE" id="PS50931"/>
    </source>
</evidence>
<dbReference type="GO" id="GO:0003700">
    <property type="term" value="F:DNA-binding transcription factor activity"/>
    <property type="evidence" value="ECO:0007669"/>
    <property type="project" value="InterPro"/>
</dbReference>
<reference evidence="6 7" key="1">
    <citation type="journal article" date="2017" name="Front. Microbiol.">
        <title>Phaeobacter piscinae sp. nov., a species of the Roseobacter group and potential aquaculture probiont.</title>
        <authorList>
            <person name="Sonnenschein E.C."/>
            <person name="Phippen C.B.W."/>
            <person name="Nielsen K.F."/>
            <person name="Mateiu R.V."/>
            <person name="Melchiorsen J."/>
            <person name="Gram L."/>
            <person name="Overmann J."/>
            <person name="Freese H.M."/>
        </authorList>
    </citation>
    <scope>NUCLEOTIDE SEQUENCE [LARGE SCALE GENOMIC DNA]</scope>
    <source>
        <strain evidence="6 7">P13</strain>
    </source>
</reference>
<dbReference type="PANTHER" id="PTHR30537">
    <property type="entry name" value="HTH-TYPE TRANSCRIPTIONAL REGULATOR"/>
    <property type="match status" value="1"/>
</dbReference>
<dbReference type="SUPFAM" id="SSF46785">
    <property type="entry name" value="Winged helix' DNA-binding domain"/>
    <property type="match status" value="1"/>
</dbReference>
<organism evidence="6 7">
    <name type="scientific">Phaeobacter piscinae</name>
    <dbReference type="NCBI Taxonomy" id="1580596"/>
    <lineage>
        <taxon>Bacteria</taxon>
        <taxon>Pseudomonadati</taxon>
        <taxon>Pseudomonadota</taxon>
        <taxon>Alphaproteobacteria</taxon>
        <taxon>Rhodobacterales</taxon>
        <taxon>Roseobacteraceae</taxon>
        <taxon>Phaeobacter</taxon>
    </lineage>
</organism>
<dbReference type="Pfam" id="PF03466">
    <property type="entry name" value="LysR_substrate"/>
    <property type="match status" value="1"/>
</dbReference>
<keyword evidence="4" id="KW-0804">Transcription</keyword>
<evidence type="ECO:0000313" key="6">
    <source>
        <dbReference type="EMBL" id="ATG45630.1"/>
    </source>
</evidence>
<dbReference type="InterPro" id="IPR005119">
    <property type="entry name" value="LysR_subst-bd"/>
</dbReference>
<dbReference type="AlphaFoldDB" id="A0AAN1LCH9"/>
<geneLocation type="plasmid" evidence="7">
    <name>pp13_b</name>
</geneLocation>
<dbReference type="Pfam" id="PF00126">
    <property type="entry name" value="HTH_1"/>
    <property type="match status" value="1"/>
</dbReference>
<evidence type="ECO:0000256" key="1">
    <source>
        <dbReference type="ARBA" id="ARBA00009437"/>
    </source>
</evidence>
<keyword evidence="3" id="KW-0238">DNA-binding</keyword>
<keyword evidence="6" id="KW-0614">Plasmid</keyword>
<feature type="domain" description="HTH lysR-type" evidence="5">
    <location>
        <begin position="1"/>
        <end position="61"/>
    </location>
</feature>
<dbReference type="SUPFAM" id="SSF53850">
    <property type="entry name" value="Periplasmic binding protein-like II"/>
    <property type="match status" value="1"/>
</dbReference>
<dbReference type="RefSeq" id="WP_096873466.1">
    <property type="nucleotide sequence ID" value="NZ_CP010658.1"/>
</dbReference>
<comment type="similarity">
    <text evidence="1">Belongs to the LysR transcriptional regulatory family.</text>
</comment>
<name>A0AAN1LCH9_9RHOB</name>
<proteinExistence type="inferred from homology"/>
<dbReference type="InterPro" id="IPR000847">
    <property type="entry name" value="LysR_HTH_N"/>
</dbReference>
<gene>
    <name evidence="6" type="ORF">PhaeoP13_03748</name>
</gene>
<evidence type="ECO:0000256" key="3">
    <source>
        <dbReference type="ARBA" id="ARBA00023125"/>
    </source>
</evidence>
<dbReference type="EMBL" id="CP010769">
    <property type="protein sequence ID" value="ATG45630.1"/>
    <property type="molecule type" value="Genomic_DNA"/>
</dbReference>
<dbReference type="GO" id="GO:0003677">
    <property type="term" value="F:DNA binding"/>
    <property type="evidence" value="ECO:0007669"/>
    <property type="project" value="UniProtKB-KW"/>
</dbReference>